<dbReference type="Proteomes" id="UP000066480">
    <property type="component" value="Chromosome"/>
</dbReference>
<dbReference type="Pfam" id="PF08924">
    <property type="entry name" value="Rv2525c_GlyHyd-like"/>
    <property type="match status" value="1"/>
</dbReference>
<feature type="chain" id="PRO_5005461996" description="Rv2525c-like glycoside hydrolase-like domain-containing protein" evidence="1">
    <location>
        <begin position="31"/>
        <end position="436"/>
    </location>
</feature>
<keyword evidence="1" id="KW-0732">Signal</keyword>
<proteinExistence type="predicted"/>
<sequence>MSTRTRSSLLALLTTSLMLLAWGISPSATAEPATSVSYPTTATATRYTGLAFDTCTAPTAAQMTAWKASPYRAVGVYIGGANRTCAQPQLTAAWVTAVARMGWRIVPVYMGLQAPCTFRPNAQKISPSLAASQGTSQAADAITKAKALGLLPGSAIYGDMEHYDASNASCRTTVLAFLSAWTKELHRQGYVSAVYAHISSGALHLSQVYGSTAYARPDAVWIARWDLSSALTGWAGIPNEQWATGQRAKQYRGDHAETYGGVRLNIDNDRFDAPVATVAYPWTVTSTTPLNARRAPSSSAAVATSYAPHSVVQVICQAPGTKVGTTSVWNKLSNGTYVTDYYVSTPSNTTYTAPIPRCGYPYQTTTSLSRRSGPSTSYGVLGTLPTGALAWVACQGPGSKVGTTAVWDRLTDGSWVSDYYVANPSNTTYSGPAPRC</sequence>
<dbReference type="InterPro" id="IPR015020">
    <property type="entry name" value="Rv2525c-like_Glyco_Hydro-like"/>
</dbReference>
<keyword evidence="4" id="KW-1185">Reference proteome</keyword>
<evidence type="ECO:0000313" key="4">
    <source>
        <dbReference type="Proteomes" id="UP000066480"/>
    </source>
</evidence>
<gene>
    <name evidence="3" type="ORF">VV02_18185</name>
</gene>
<dbReference type="InterPro" id="IPR017853">
    <property type="entry name" value="GH"/>
</dbReference>
<feature type="domain" description="Rv2525c-like glycoside hydrolase-like" evidence="2">
    <location>
        <begin position="65"/>
        <end position="270"/>
    </location>
</feature>
<dbReference type="Gene3D" id="3.20.20.80">
    <property type="entry name" value="Glycosidases"/>
    <property type="match status" value="1"/>
</dbReference>
<organism evidence="3 4">
    <name type="scientific">Luteipulveratus mongoliensis</name>
    <dbReference type="NCBI Taxonomy" id="571913"/>
    <lineage>
        <taxon>Bacteria</taxon>
        <taxon>Bacillati</taxon>
        <taxon>Actinomycetota</taxon>
        <taxon>Actinomycetes</taxon>
        <taxon>Micrococcales</taxon>
        <taxon>Dermacoccaceae</taxon>
        <taxon>Luteipulveratus</taxon>
    </lineage>
</organism>
<feature type="signal peptide" evidence="1">
    <location>
        <begin position="1"/>
        <end position="30"/>
    </location>
</feature>
<dbReference type="RefSeq" id="WP_052593759.1">
    <property type="nucleotide sequence ID" value="NZ_CP011112.1"/>
</dbReference>
<evidence type="ECO:0000256" key="1">
    <source>
        <dbReference type="SAM" id="SignalP"/>
    </source>
</evidence>
<dbReference type="OrthoDB" id="5171321at2"/>
<dbReference type="KEGG" id="lmoi:VV02_18185"/>
<dbReference type="AlphaFoldDB" id="A0A0K1JL83"/>
<evidence type="ECO:0000313" key="3">
    <source>
        <dbReference type="EMBL" id="AKU17330.1"/>
    </source>
</evidence>
<dbReference type="SUPFAM" id="SSF51445">
    <property type="entry name" value="(Trans)glycosidases"/>
    <property type="match status" value="1"/>
</dbReference>
<accession>A0A0K1JL83</accession>
<protein>
    <recommendedName>
        <fullName evidence="2">Rv2525c-like glycoside hydrolase-like domain-containing protein</fullName>
    </recommendedName>
</protein>
<dbReference type="STRING" id="571913.VV02_18185"/>
<evidence type="ECO:0000259" key="2">
    <source>
        <dbReference type="Pfam" id="PF08924"/>
    </source>
</evidence>
<dbReference type="EMBL" id="CP011112">
    <property type="protein sequence ID" value="AKU17330.1"/>
    <property type="molecule type" value="Genomic_DNA"/>
</dbReference>
<name>A0A0K1JL83_9MICO</name>
<reference evidence="3 4" key="1">
    <citation type="submission" date="2015-03" db="EMBL/GenBank/DDBJ databases">
        <title>Luteipulveratus halotolerans sp. nov., a novel actinobacterium (Dermacoccaceae) from Sarawak, Malaysia.</title>
        <authorList>
            <person name="Juboi H."/>
            <person name="Basik A."/>
            <person name="Shamsul S.S."/>
            <person name="Arnold P."/>
            <person name="Schmitt E.K."/>
            <person name="Sanglier J.-J."/>
            <person name="Yeo T."/>
        </authorList>
    </citation>
    <scope>NUCLEOTIDE SEQUENCE [LARGE SCALE GENOMIC DNA]</scope>
    <source>
        <strain evidence="3 4">MN07-A0370</strain>
    </source>
</reference>
<dbReference type="PATRIC" id="fig|571913.6.peg.3687"/>